<gene>
    <name evidence="4" type="ORF">GCM10011588_02960</name>
</gene>
<dbReference type="InterPro" id="IPR027417">
    <property type="entry name" value="P-loop_NTPase"/>
</dbReference>
<dbReference type="InterPro" id="IPR015854">
    <property type="entry name" value="ABC_transpr_LolD-like"/>
</dbReference>
<comment type="caution">
    <text evidence="4">The sequence shown here is derived from an EMBL/GenBank/DDBJ whole genome shotgun (WGS) entry which is preliminary data.</text>
</comment>
<dbReference type="GO" id="GO:0022857">
    <property type="term" value="F:transmembrane transporter activity"/>
    <property type="evidence" value="ECO:0007669"/>
    <property type="project" value="TreeGrafter"/>
</dbReference>
<organism evidence="4 5">
    <name type="scientific">Nocardia jinanensis</name>
    <dbReference type="NCBI Taxonomy" id="382504"/>
    <lineage>
        <taxon>Bacteria</taxon>
        <taxon>Bacillati</taxon>
        <taxon>Actinomycetota</taxon>
        <taxon>Actinomycetes</taxon>
        <taxon>Mycobacteriales</taxon>
        <taxon>Nocardiaceae</taxon>
        <taxon>Nocardia</taxon>
    </lineage>
</organism>
<protein>
    <submittedName>
        <fullName evidence="4">ABC transporter ATP-binding protein</fullName>
    </submittedName>
</protein>
<name>A0A917R5X5_9NOCA</name>
<dbReference type="SMART" id="SM00382">
    <property type="entry name" value="AAA"/>
    <property type="match status" value="2"/>
</dbReference>
<accession>A0A917R5X5</accession>
<dbReference type="InterPro" id="IPR003439">
    <property type="entry name" value="ABC_transporter-like_ATP-bd"/>
</dbReference>
<evidence type="ECO:0000256" key="1">
    <source>
        <dbReference type="ARBA" id="ARBA00022741"/>
    </source>
</evidence>
<dbReference type="Proteomes" id="UP000638263">
    <property type="component" value="Unassembled WGS sequence"/>
</dbReference>
<dbReference type="InterPro" id="IPR017871">
    <property type="entry name" value="ABC_transporter-like_CS"/>
</dbReference>
<dbReference type="Gene3D" id="3.40.50.300">
    <property type="entry name" value="P-loop containing nucleotide triphosphate hydrolases"/>
    <property type="match status" value="2"/>
</dbReference>
<feature type="domain" description="ABC transporter" evidence="3">
    <location>
        <begin position="242"/>
        <end position="480"/>
    </location>
</feature>
<keyword evidence="5" id="KW-1185">Reference proteome</keyword>
<dbReference type="PROSITE" id="PS50893">
    <property type="entry name" value="ABC_TRANSPORTER_2"/>
    <property type="match status" value="2"/>
</dbReference>
<evidence type="ECO:0000256" key="2">
    <source>
        <dbReference type="ARBA" id="ARBA00022840"/>
    </source>
</evidence>
<keyword evidence="2 4" id="KW-0067">ATP-binding</keyword>
<dbReference type="PANTHER" id="PTHR24220">
    <property type="entry name" value="IMPORT ATP-BINDING PROTEIN"/>
    <property type="match status" value="1"/>
</dbReference>
<proteinExistence type="predicted"/>
<dbReference type="PANTHER" id="PTHR24220:SF685">
    <property type="entry name" value="ABC TRANSPORTER RELATED"/>
    <property type="match status" value="1"/>
</dbReference>
<feature type="domain" description="ABC transporter" evidence="3">
    <location>
        <begin position="1"/>
        <end position="238"/>
    </location>
</feature>
<dbReference type="Pfam" id="PF00005">
    <property type="entry name" value="ABC_tran"/>
    <property type="match status" value="2"/>
</dbReference>
<reference evidence="4" key="1">
    <citation type="journal article" date="2014" name="Int. J. Syst. Evol. Microbiol.">
        <title>Complete genome sequence of Corynebacterium casei LMG S-19264T (=DSM 44701T), isolated from a smear-ripened cheese.</title>
        <authorList>
            <consortium name="US DOE Joint Genome Institute (JGI-PGF)"/>
            <person name="Walter F."/>
            <person name="Albersmeier A."/>
            <person name="Kalinowski J."/>
            <person name="Ruckert C."/>
        </authorList>
    </citation>
    <scope>NUCLEOTIDE SEQUENCE</scope>
    <source>
        <strain evidence="4">CGMCC 4.3508</strain>
    </source>
</reference>
<dbReference type="EMBL" id="BMMH01000001">
    <property type="protein sequence ID" value="GGK91973.1"/>
    <property type="molecule type" value="Genomic_DNA"/>
</dbReference>
<keyword evidence="1" id="KW-0547">Nucleotide-binding</keyword>
<reference evidence="4" key="2">
    <citation type="submission" date="2020-09" db="EMBL/GenBank/DDBJ databases">
        <authorList>
            <person name="Sun Q."/>
            <person name="Zhou Y."/>
        </authorList>
    </citation>
    <scope>NUCLEOTIDE SEQUENCE</scope>
    <source>
        <strain evidence="4">CGMCC 4.3508</strain>
    </source>
</reference>
<dbReference type="PROSITE" id="PS00211">
    <property type="entry name" value="ABC_TRANSPORTER_1"/>
    <property type="match status" value="2"/>
</dbReference>
<evidence type="ECO:0000313" key="4">
    <source>
        <dbReference type="EMBL" id="GGK91973.1"/>
    </source>
</evidence>
<dbReference type="SUPFAM" id="SSF52540">
    <property type="entry name" value="P-loop containing nucleoside triphosphate hydrolases"/>
    <property type="match status" value="2"/>
</dbReference>
<evidence type="ECO:0000313" key="5">
    <source>
        <dbReference type="Proteomes" id="UP000638263"/>
    </source>
</evidence>
<dbReference type="InterPro" id="IPR003593">
    <property type="entry name" value="AAA+_ATPase"/>
</dbReference>
<evidence type="ECO:0000259" key="3">
    <source>
        <dbReference type="PROSITE" id="PS50893"/>
    </source>
</evidence>
<dbReference type="GO" id="GO:0005524">
    <property type="term" value="F:ATP binding"/>
    <property type="evidence" value="ECO:0007669"/>
    <property type="project" value="UniProtKB-KW"/>
</dbReference>
<dbReference type="GO" id="GO:0016887">
    <property type="term" value="F:ATP hydrolysis activity"/>
    <property type="evidence" value="ECO:0007669"/>
    <property type="project" value="InterPro"/>
</dbReference>
<dbReference type="GO" id="GO:0005886">
    <property type="term" value="C:plasma membrane"/>
    <property type="evidence" value="ECO:0007669"/>
    <property type="project" value="TreeGrafter"/>
</dbReference>
<sequence>MRELGARANGAVILRDIGFGIAPGEILALFGPSGAGKTTIATALAGTAGPGIELSGAIHRAPGVRVGYLPQHAASTLNPARRIGAALGELVALHTRRAAGGRLRAGERRARIARVLAAAAFELDDRDLTRALRRYPFEFSGGERARLALAQVLTGAPDVLVVDEPTVGLDSLARATLLDGLRGLRAAGTAVVLITHDSFAVERVADRILFVRDGRLDPAGSIESAPAHPRPVATPAVTGPAVEIRDLTVRHRGRPVLDRVDLDLYPGEHIGLVGLSGAGKTTLARCIAGLTRPDAGEIVAWGERLPELRRRSRRRLADIQYVWQESAASFDPRRSVLDQVAATGTGLCGMTHTEARAAATDLLAGLGIDEAQAARPPAGLSGGQLQRAALARALLARPRVLLCDEVTTALDEPTARRILDRLDDYREHNGATLVSISHDLRGRLDRCDRIAVLDGARITEIGAPAELRERPRTEILARLVCADGADLGDRFSQHQLERNR</sequence>
<dbReference type="AlphaFoldDB" id="A0A917R5X5"/>